<gene>
    <name evidence="5" type="ORF">BFS30_15970</name>
</gene>
<dbReference type="SUPFAM" id="SSF46689">
    <property type="entry name" value="Homeodomain-like"/>
    <property type="match status" value="1"/>
</dbReference>
<dbReference type="EMBL" id="CP017141">
    <property type="protein sequence ID" value="AOM78543.1"/>
    <property type="molecule type" value="Genomic_DNA"/>
</dbReference>
<evidence type="ECO:0000256" key="1">
    <source>
        <dbReference type="ARBA" id="ARBA00023015"/>
    </source>
</evidence>
<keyword evidence="2" id="KW-0238">DNA-binding</keyword>
<protein>
    <submittedName>
        <fullName evidence="5">AraC family transcriptional regulator</fullName>
    </submittedName>
</protein>
<evidence type="ECO:0000313" key="6">
    <source>
        <dbReference type="Proteomes" id="UP000094313"/>
    </source>
</evidence>
<dbReference type="PRINTS" id="PR00032">
    <property type="entry name" value="HTHARAC"/>
</dbReference>
<dbReference type="GO" id="GO:0043565">
    <property type="term" value="F:sequence-specific DNA binding"/>
    <property type="evidence" value="ECO:0007669"/>
    <property type="project" value="InterPro"/>
</dbReference>
<dbReference type="InterPro" id="IPR037923">
    <property type="entry name" value="HTH-like"/>
</dbReference>
<dbReference type="Pfam" id="PF02311">
    <property type="entry name" value="AraC_binding"/>
    <property type="match status" value="1"/>
</dbReference>
<dbReference type="Proteomes" id="UP000094313">
    <property type="component" value="Chromosome"/>
</dbReference>
<accession>A0A1D7QIR4</accession>
<sequence>MKNDIPVYDISTFEEYKNAGILVSRFGHYSRQYLHLHSAHRHSFYHLVYFTSGSGSQTIDFQNYPVMPGLIYFMTPGQVHSWSFNTEVEGYIINFSEDYFKSFLYNPLYLENFSFFDEHSGDAVLVLPADAREKVAALFEEILNEGKEARAFDADLVRILMLNIFIQVSRGLSLKQQTQTNSYNQTLLKSFKKLIETNFVELRFPKQYAELLYITPNHLNALCNDLLGVPAGQLIRDRVILEAKRLLVNMELSIAEISEKLAFSDHSYFIKFFKKQVGTTPDKFRKQDN</sequence>
<keyword evidence="6" id="KW-1185">Reference proteome</keyword>
<proteinExistence type="predicted"/>
<evidence type="ECO:0000313" key="5">
    <source>
        <dbReference type="EMBL" id="AOM78543.1"/>
    </source>
</evidence>
<keyword evidence="1" id="KW-0805">Transcription regulation</keyword>
<evidence type="ECO:0000256" key="3">
    <source>
        <dbReference type="ARBA" id="ARBA00023163"/>
    </source>
</evidence>
<dbReference type="InterPro" id="IPR018060">
    <property type="entry name" value="HTH_AraC"/>
</dbReference>
<dbReference type="InterPro" id="IPR014710">
    <property type="entry name" value="RmlC-like_jellyroll"/>
</dbReference>
<dbReference type="InterPro" id="IPR020449">
    <property type="entry name" value="Tscrpt_reg_AraC-type_HTH"/>
</dbReference>
<dbReference type="PROSITE" id="PS01124">
    <property type="entry name" value="HTH_ARAC_FAMILY_2"/>
    <property type="match status" value="1"/>
</dbReference>
<dbReference type="AlphaFoldDB" id="A0A1D7QIR4"/>
<dbReference type="PANTHER" id="PTHR43280:SF32">
    <property type="entry name" value="TRANSCRIPTIONAL REGULATORY PROTEIN"/>
    <property type="match status" value="1"/>
</dbReference>
<dbReference type="Pfam" id="PF12833">
    <property type="entry name" value="HTH_18"/>
    <property type="match status" value="1"/>
</dbReference>
<evidence type="ECO:0000256" key="2">
    <source>
        <dbReference type="ARBA" id="ARBA00023125"/>
    </source>
</evidence>
<evidence type="ECO:0000259" key="4">
    <source>
        <dbReference type="PROSITE" id="PS01124"/>
    </source>
</evidence>
<keyword evidence="3" id="KW-0804">Transcription</keyword>
<dbReference type="SMART" id="SM00342">
    <property type="entry name" value="HTH_ARAC"/>
    <property type="match status" value="1"/>
</dbReference>
<dbReference type="InterPro" id="IPR003313">
    <property type="entry name" value="AraC-bd"/>
</dbReference>
<reference evidence="5 6" key="1">
    <citation type="submission" date="2016-08" db="EMBL/GenBank/DDBJ databases">
        <authorList>
            <person name="Seilhamer J.J."/>
        </authorList>
    </citation>
    <scope>NUCLEOTIDE SEQUENCE [LARGE SCALE GENOMIC DNA]</scope>
    <source>
        <strain evidence="5 6">DX4</strain>
    </source>
</reference>
<dbReference type="PANTHER" id="PTHR43280">
    <property type="entry name" value="ARAC-FAMILY TRANSCRIPTIONAL REGULATOR"/>
    <property type="match status" value="1"/>
</dbReference>
<dbReference type="SUPFAM" id="SSF51215">
    <property type="entry name" value="Regulatory protein AraC"/>
    <property type="match status" value="1"/>
</dbReference>
<dbReference type="InterPro" id="IPR009057">
    <property type="entry name" value="Homeodomain-like_sf"/>
</dbReference>
<dbReference type="GO" id="GO:0003700">
    <property type="term" value="F:DNA-binding transcription factor activity"/>
    <property type="evidence" value="ECO:0007669"/>
    <property type="project" value="InterPro"/>
</dbReference>
<name>A0A1D7QIR4_9SPHI</name>
<dbReference type="KEGG" id="psty:BFS30_15970"/>
<dbReference type="OrthoDB" id="2585681at2"/>
<dbReference type="RefSeq" id="WP_069380208.1">
    <property type="nucleotide sequence ID" value="NZ_CP017141.1"/>
</dbReference>
<dbReference type="Gene3D" id="2.60.120.10">
    <property type="entry name" value="Jelly Rolls"/>
    <property type="match status" value="1"/>
</dbReference>
<dbReference type="Gene3D" id="1.10.10.60">
    <property type="entry name" value="Homeodomain-like"/>
    <property type="match status" value="1"/>
</dbReference>
<feature type="domain" description="HTH araC/xylS-type" evidence="4">
    <location>
        <begin position="189"/>
        <end position="287"/>
    </location>
</feature>
<organism evidence="5 6">
    <name type="scientific">Pedobacter steynii</name>
    <dbReference type="NCBI Taxonomy" id="430522"/>
    <lineage>
        <taxon>Bacteria</taxon>
        <taxon>Pseudomonadati</taxon>
        <taxon>Bacteroidota</taxon>
        <taxon>Sphingobacteriia</taxon>
        <taxon>Sphingobacteriales</taxon>
        <taxon>Sphingobacteriaceae</taxon>
        <taxon>Pedobacter</taxon>
    </lineage>
</organism>